<dbReference type="GO" id="GO:0005886">
    <property type="term" value="C:plasma membrane"/>
    <property type="evidence" value="ECO:0007669"/>
    <property type="project" value="TreeGrafter"/>
</dbReference>
<keyword evidence="7" id="KW-0630">Potassium</keyword>
<dbReference type="Gene3D" id="1.20.1530.20">
    <property type="match status" value="1"/>
</dbReference>
<dbReference type="InterPro" id="IPR006153">
    <property type="entry name" value="Cation/H_exchanger_TM"/>
</dbReference>
<evidence type="ECO:0000259" key="13">
    <source>
        <dbReference type="PROSITE" id="PS51201"/>
    </source>
</evidence>
<dbReference type="InterPro" id="IPR036291">
    <property type="entry name" value="NAD(P)-bd_dom_sf"/>
</dbReference>
<dbReference type="InterPro" id="IPR003148">
    <property type="entry name" value="RCK_N"/>
</dbReference>
<dbReference type="Proteomes" id="UP001139171">
    <property type="component" value="Unassembled WGS sequence"/>
</dbReference>
<evidence type="ECO:0000256" key="2">
    <source>
        <dbReference type="ARBA" id="ARBA00005551"/>
    </source>
</evidence>
<comment type="subcellular location">
    <subcellularLocation>
        <location evidence="1">Endomembrane system</location>
        <topology evidence="1">Multi-pass membrane protein</topology>
    </subcellularLocation>
</comment>
<keyword evidence="8 12" id="KW-1133">Transmembrane helix</keyword>
<evidence type="ECO:0000313" key="15">
    <source>
        <dbReference type="Proteomes" id="UP001139171"/>
    </source>
</evidence>
<dbReference type="GO" id="GO:0008324">
    <property type="term" value="F:monoatomic cation transmembrane transporter activity"/>
    <property type="evidence" value="ECO:0007669"/>
    <property type="project" value="InterPro"/>
</dbReference>
<feature type="transmembrane region" description="Helical" evidence="12">
    <location>
        <begin position="274"/>
        <end position="292"/>
    </location>
</feature>
<evidence type="ECO:0000256" key="3">
    <source>
        <dbReference type="ARBA" id="ARBA00022448"/>
    </source>
</evidence>
<dbReference type="SUPFAM" id="SSF51735">
    <property type="entry name" value="NAD(P)-binding Rossmann-fold domains"/>
    <property type="match status" value="1"/>
</dbReference>
<feature type="compositionally biased region" description="Polar residues" evidence="11">
    <location>
        <begin position="575"/>
        <end position="595"/>
    </location>
</feature>
<dbReference type="GO" id="GO:1902600">
    <property type="term" value="P:proton transmembrane transport"/>
    <property type="evidence" value="ECO:0007669"/>
    <property type="project" value="InterPro"/>
</dbReference>
<evidence type="ECO:0000256" key="9">
    <source>
        <dbReference type="ARBA" id="ARBA00023065"/>
    </source>
</evidence>
<accession>A0A9X1MUB4</accession>
<keyword evidence="4" id="KW-0050">Antiport</keyword>
<proteinExistence type="inferred from homology"/>
<gene>
    <name evidence="14" type="ORF">LPW36_01280</name>
</gene>
<dbReference type="PANTHER" id="PTHR46157:SF4">
    <property type="entry name" value="K(+) EFFLUX ANTIPORTER 3, CHLOROPLASTIC"/>
    <property type="match status" value="1"/>
</dbReference>
<name>A0A9X1MUB4_9GAMM</name>
<feature type="transmembrane region" description="Helical" evidence="12">
    <location>
        <begin position="298"/>
        <end position="320"/>
    </location>
</feature>
<keyword evidence="3" id="KW-0813">Transport</keyword>
<feature type="transmembrane region" description="Helical" evidence="12">
    <location>
        <begin position="359"/>
        <end position="380"/>
    </location>
</feature>
<dbReference type="Pfam" id="PF00999">
    <property type="entry name" value="Na_H_Exchanger"/>
    <property type="match status" value="1"/>
</dbReference>
<dbReference type="GO" id="GO:0015297">
    <property type="term" value="F:antiporter activity"/>
    <property type="evidence" value="ECO:0007669"/>
    <property type="project" value="UniProtKB-KW"/>
</dbReference>
<feature type="transmembrane region" description="Helical" evidence="12">
    <location>
        <begin position="218"/>
        <end position="236"/>
    </location>
</feature>
<feature type="transmembrane region" description="Helical" evidence="12">
    <location>
        <begin position="242"/>
        <end position="262"/>
    </location>
</feature>
<comment type="similarity">
    <text evidence="2">Belongs to the monovalent cation:proton antiporter 2 (CPA2) transporter (TC 2.A.37) family.</text>
</comment>
<dbReference type="PROSITE" id="PS51201">
    <property type="entry name" value="RCK_N"/>
    <property type="match status" value="1"/>
</dbReference>
<evidence type="ECO:0000256" key="6">
    <source>
        <dbReference type="ARBA" id="ARBA00022692"/>
    </source>
</evidence>
<dbReference type="FunFam" id="3.40.50.720:FF:000036">
    <property type="entry name" value="Glutathione-regulated potassium-efflux system protein KefB"/>
    <property type="match status" value="1"/>
</dbReference>
<dbReference type="InterPro" id="IPR004771">
    <property type="entry name" value="K/H_exchanger"/>
</dbReference>
<keyword evidence="5" id="KW-0633">Potassium transport</keyword>
<dbReference type="AlphaFoldDB" id="A0A9X1MUB4"/>
<feature type="transmembrane region" description="Helical" evidence="12">
    <location>
        <begin position="87"/>
        <end position="110"/>
    </location>
</feature>
<protein>
    <submittedName>
        <fullName evidence="14">Monovalent cation:proton antiporter-2 (CPA2) family protein</fullName>
    </submittedName>
</protein>
<dbReference type="EMBL" id="JAJNAG010000002">
    <property type="protein sequence ID" value="MCD1124678.1"/>
    <property type="molecule type" value="Genomic_DNA"/>
</dbReference>
<evidence type="ECO:0000256" key="7">
    <source>
        <dbReference type="ARBA" id="ARBA00022958"/>
    </source>
</evidence>
<evidence type="ECO:0000256" key="12">
    <source>
        <dbReference type="SAM" id="Phobius"/>
    </source>
</evidence>
<keyword evidence="10 12" id="KW-0472">Membrane</keyword>
<comment type="caution">
    <text evidence="14">The sequence shown here is derived from an EMBL/GenBank/DDBJ whole genome shotgun (WGS) entry which is preliminary data.</text>
</comment>
<feature type="transmembrane region" description="Helical" evidence="12">
    <location>
        <begin position="149"/>
        <end position="172"/>
    </location>
</feature>
<keyword evidence="6 12" id="KW-0812">Transmembrane</keyword>
<reference evidence="14" key="1">
    <citation type="submission" date="2021-11" db="EMBL/GenBank/DDBJ databases">
        <title>Jinshanibacter sp. isolated from one year old Eriocheir sinensis.</title>
        <authorList>
            <person name="Li J.-Y."/>
            <person name="He W."/>
            <person name="Gao T.-H."/>
        </authorList>
    </citation>
    <scope>NUCLEOTIDE SEQUENCE</scope>
    <source>
        <strain evidence="14">LJY008</strain>
    </source>
</reference>
<sequence length="609" mass="66096">MNEPLLLLTIILFVAAVTVTLSKKIGLGSILGLLITGVIIGPHTPGQVIHKEYVDNILHVSEFGIVLLLFIIGLEMQPKRLWSMRRVVFGLGSLQILLSGAAIGTYFYLLGNSVNAAIIIGLTLALSSTAFVIQILQEYNEFSSEHGRIGFAILLMQDLAIVPLLALVPLLSDKIAVLPDDSPMWMQTISVIGALLLVIIFGRYVVPWLLNRMANKGYRESFSLFVMFAVVLAAYVMEHFGLSMALGAFIMGMMLSTSKYGFQIHASVESAKSLLMSIFFISVGMSIDFVTLTQTPVLFVSNVAVILLIKIIILFLLSLLFGTSKEAATKVAFLLCQGGEFGFVLFGVAKAFGVIDDTTFIMGIGVISVSMAFTPSLYAFGCRLTRRGVLSEIDQTLTPDETANNARVVVAGYGDTGYVLAQMLQDSSIPHIVIEKNPEVVRKAQKAGIPAYFGDITDPKLLNVIGVEQAQMVIVSIDHNASALKAVSTLRSLYPMLKILARVLDKDLKDQLQEAGANWVVIETLESSLHIGAEALKVLGVADDEVSELVDSLRKDEMMTIVEEPETDDAKAESNTDSDPIVTNTDFEPTSDDNNTLAAGSKLIINHRL</sequence>
<evidence type="ECO:0000256" key="1">
    <source>
        <dbReference type="ARBA" id="ARBA00004127"/>
    </source>
</evidence>
<keyword evidence="15" id="KW-1185">Reference proteome</keyword>
<feature type="transmembrane region" description="Helical" evidence="12">
    <location>
        <begin position="116"/>
        <end position="137"/>
    </location>
</feature>
<evidence type="ECO:0000256" key="4">
    <source>
        <dbReference type="ARBA" id="ARBA00022449"/>
    </source>
</evidence>
<feature type="transmembrane region" description="Helical" evidence="12">
    <location>
        <begin position="57"/>
        <end position="75"/>
    </location>
</feature>
<evidence type="ECO:0000256" key="5">
    <source>
        <dbReference type="ARBA" id="ARBA00022538"/>
    </source>
</evidence>
<evidence type="ECO:0000256" key="8">
    <source>
        <dbReference type="ARBA" id="ARBA00022989"/>
    </source>
</evidence>
<evidence type="ECO:0000313" key="14">
    <source>
        <dbReference type="EMBL" id="MCD1124678.1"/>
    </source>
</evidence>
<evidence type="ECO:0000256" key="11">
    <source>
        <dbReference type="SAM" id="MobiDB-lite"/>
    </source>
</evidence>
<dbReference type="Pfam" id="PF02254">
    <property type="entry name" value="TrkA_N"/>
    <property type="match status" value="1"/>
</dbReference>
<dbReference type="InterPro" id="IPR038770">
    <property type="entry name" value="Na+/solute_symporter_sf"/>
</dbReference>
<feature type="region of interest" description="Disordered" evidence="11">
    <location>
        <begin position="563"/>
        <end position="595"/>
    </location>
</feature>
<dbReference type="RefSeq" id="WP_230607703.1">
    <property type="nucleotide sequence ID" value="NZ_JAJNAG010000002.1"/>
</dbReference>
<dbReference type="PANTHER" id="PTHR46157">
    <property type="entry name" value="K(+) EFFLUX ANTIPORTER 3, CHLOROPLASTIC"/>
    <property type="match status" value="1"/>
</dbReference>
<dbReference type="Gene3D" id="3.40.50.720">
    <property type="entry name" value="NAD(P)-binding Rossmann-like Domain"/>
    <property type="match status" value="1"/>
</dbReference>
<feature type="transmembrane region" description="Helical" evidence="12">
    <location>
        <begin position="184"/>
        <end position="206"/>
    </location>
</feature>
<organism evidence="14 15">
    <name type="scientific">Limnobaculum eriocheiris</name>
    <dbReference type="NCBI Taxonomy" id="2897391"/>
    <lineage>
        <taxon>Bacteria</taxon>
        <taxon>Pseudomonadati</taxon>
        <taxon>Pseudomonadota</taxon>
        <taxon>Gammaproteobacteria</taxon>
        <taxon>Enterobacterales</taxon>
        <taxon>Budviciaceae</taxon>
        <taxon>Limnobaculum</taxon>
    </lineage>
</organism>
<dbReference type="NCBIfam" id="TIGR00932">
    <property type="entry name" value="2a37"/>
    <property type="match status" value="1"/>
</dbReference>
<keyword evidence="9" id="KW-0406">Ion transport</keyword>
<dbReference type="GO" id="GO:0012505">
    <property type="term" value="C:endomembrane system"/>
    <property type="evidence" value="ECO:0007669"/>
    <property type="project" value="UniProtKB-SubCell"/>
</dbReference>
<dbReference type="GO" id="GO:0006813">
    <property type="term" value="P:potassium ion transport"/>
    <property type="evidence" value="ECO:0007669"/>
    <property type="project" value="UniProtKB-KW"/>
</dbReference>
<evidence type="ECO:0000256" key="10">
    <source>
        <dbReference type="ARBA" id="ARBA00023136"/>
    </source>
</evidence>
<feature type="domain" description="RCK N-terminal" evidence="13">
    <location>
        <begin position="405"/>
        <end position="522"/>
    </location>
</feature>
<feature type="transmembrane region" description="Helical" evidence="12">
    <location>
        <begin position="332"/>
        <end position="353"/>
    </location>
</feature>